<gene>
    <name evidence="1" type="ORF">Amac_091040</name>
</gene>
<proteinExistence type="predicted"/>
<keyword evidence="2" id="KW-1185">Reference proteome</keyword>
<dbReference type="Proteomes" id="UP000331127">
    <property type="component" value="Unassembled WGS sequence"/>
</dbReference>
<sequence length="77" mass="7564">MQLPDETTRAFDSEACGLADGSARTDASGSALARAEFGSASEEFGSALELGAVGSVRAVGELGSALEPADVGSPACD</sequence>
<reference evidence="1 2" key="1">
    <citation type="submission" date="2019-10" db="EMBL/GenBank/DDBJ databases">
        <title>Whole genome shotgun sequence of Acrocarpospora macrocephala NBRC 16266.</title>
        <authorList>
            <person name="Ichikawa N."/>
            <person name="Kimura A."/>
            <person name="Kitahashi Y."/>
            <person name="Komaki H."/>
            <person name="Oguchi A."/>
        </authorList>
    </citation>
    <scope>NUCLEOTIDE SEQUENCE [LARGE SCALE GENOMIC DNA]</scope>
    <source>
        <strain evidence="1 2">NBRC 16266</strain>
    </source>
</reference>
<protein>
    <submittedName>
        <fullName evidence="1">Uncharacterized protein</fullName>
    </submittedName>
</protein>
<dbReference type="AlphaFoldDB" id="A0A5M3X172"/>
<dbReference type="EMBL" id="BLAE01000077">
    <property type="protein sequence ID" value="GES15507.1"/>
    <property type="molecule type" value="Genomic_DNA"/>
</dbReference>
<evidence type="ECO:0000313" key="1">
    <source>
        <dbReference type="EMBL" id="GES15507.1"/>
    </source>
</evidence>
<evidence type="ECO:0000313" key="2">
    <source>
        <dbReference type="Proteomes" id="UP000331127"/>
    </source>
</evidence>
<comment type="caution">
    <text evidence="1">The sequence shown here is derived from an EMBL/GenBank/DDBJ whole genome shotgun (WGS) entry which is preliminary data.</text>
</comment>
<name>A0A5M3X172_9ACTN</name>
<accession>A0A5M3X172</accession>
<dbReference type="RefSeq" id="WP_246269115.1">
    <property type="nucleotide sequence ID" value="NZ_BAAAHL010000050.1"/>
</dbReference>
<organism evidence="1 2">
    <name type="scientific">Acrocarpospora macrocephala</name>
    <dbReference type="NCBI Taxonomy" id="150177"/>
    <lineage>
        <taxon>Bacteria</taxon>
        <taxon>Bacillati</taxon>
        <taxon>Actinomycetota</taxon>
        <taxon>Actinomycetes</taxon>
        <taxon>Streptosporangiales</taxon>
        <taxon>Streptosporangiaceae</taxon>
        <taxon>Acrocarpospora</taxon>
    </lineage>
</organism>